<feature type="domain" description="BTB" evidence="2">
    <location>
        <begin position="416"/>
        <end position="487"/>
    </location>
</feature>
<evidence type="ECO:0000256" key="1">
    <source>
        <dbReference type="ARBA" id="ARBA00004906"/>
    </source>
</evidence>
<dbReference type="SUPFAM" id="SSF54695">
    <property type="entry name" value="POZ domain"/>
    <property type="match status" value="3"/>
</dbReference>
<comment type="pathway">
    <text evidence="1">Protein modification; protein ubiquitination.</text>
</comment>
<dbReference type="Pfam" id="PF25279">
    <property type="entry name" value="Beta_prop_At2g24240"/>
    <property type="match status" value="3"/>
</dbReference>
<feature type="domain" description="BTB" evidence="2">
    <location>
        <begin position="1"/>
        <end position="62"/>
    </location>
</feature>
<dbReference type="PROSITE" id="PS50097">
    <property type="entry name" value="BTB"/>
    <property type="match status" value="3"/>
</dbReference>
<dbReference type="EMBL" id="JACXVP010000012">
    <property type="protein sequence ID" value="KAG5569452.1"/>
    <property type="molecule type" value="Genomic_DNA"/>
</dbReference>
<feature type="domain" description="BTB" evidence="2">
    <location>
        <begin position="842"/>
        <end position="913"/>
    </location>
</feature>
<dbReference type="PANTHER" id="PTHR14499">
    <property type="entry name" value="POTASSIUM CHANNEL TETRAMERIZATION DOMAIN-CONTAINING"/>
    <property type="match status" value="1"/>
</dbReference>
<dbReference type="InterPro" id="IPR011333">
    <property type="entry name" value="SKP1/BTB/POZ_sf"/>
</dbReference>
<proteinExistence type="predicted"/>
<protein>
    <recommendedName>
        <fullName evidence="2">BTB domain-containing protein</fullName>
    </recommendedName>
</protein>
<dbReference type="AlphaFoldDB" id="A0A9J5W2A7"/>
<evidence type="ECO:0000259" key="2">
    <source>
        <dbReference type="PROSITE" id="PS50097"/>
    </source>
</evidence>
<dbReference type="InterPro" id="IPR057441">
    <property type="entry name" value="Beta_prop_At2g24240"/>
</dbReference>
<comment type="caution">
    <text evidence="3">The sequence shown here is derived from an EMBL/GenBank/DDBJ whole genome shotgun (WGS) entry which is preliminary data.</text>
</comment>
<dbReference type="Gene3D" id="3.30.710.10">
    <property type="entry name" value="Potassium Channel Kv1.1, Chain A"/>
    <property type="match status" value="3"/>
</dbReference>
<dbReference type="Proteomes" id="UP000824120">
    <property type="component" value="Chromosome 12"/>
</dbReference>
<organism evidence="3 4">
    <name type="scientific">Solanum commersonii</name>
    <name type="common">Commerson's wild potato</name>
    <name type="synonym">Commerson's nightshade</name>
    <dbReference type="NCBI Taxonomy" id="4109"/>
    <lineage>
        <taxon>Eukaryota</taxon>
        <taxon>Viridiplantae</taxon>
        <taxon>Streptophyta</taxon>
        <taxon>Embryophyta</taxon>
        <taxon>Tracheophyta</taxon>
        <taxon>Spermatophyta</taxon>
        <taxon>Magnoliopsida</taxon>
        <taxon>eudicotyledons</taxon>
        <taxon>Gunneridae</taxon>
        <taxon>Pentapetalae</taxon>
        <taxon>asterids</taxon>
        <taxon>lamiids</taxon>
        <taxon>Solanales</taxon>
        <taxon>Solanaceae</taxon>
        <taxon>Solanoideae</taxon>
        <taxon>Solaneae</taxon>
        <taxon>Solanum</taxon>
    </lineage>
</organism>
<evidence type="ECO:0000313" key="4">
    <source>
        <dbReference type="Proteomes" id="UP000824120"/>
    </source>
</evidence>
<dbReference type="InterPro" id="IPR015943">
    <property type="entry name" value="WD40/YVTN_repeat-like_dom_sf"/>
</dbReference>
<dbReference type="Gene3D" id="2.130.10.10">
    <property type="entry name" value="YVTN repeat-like/Quinoprotein amine dehydrogenase"/>
    <property type="match status" value="1"/>
</dbReference>
<gene>
    <name evidence="3" type="ORF">H5410_059218</name>
</gene>
<keyword evidence="4" id="KW-1185">Reference proteome</keyword>
<sequence length="1015" mass="114471">MFETTATTLAGAGRNSFFGAMFDENWNLHSDGEITEHFIDRNPEHFGVLLDLLRTGELDIPPKIDKKLLYREAKYYGILDHVRSAKWGPFDGNRARLAQSITGWSASDGEVAQTIRASPSGWCCVTQGSVVRVYNWMLEEHPIIHIEHNKVNDIGWVDSESIVVSSDEKLASGGMGLFNASTGELRYKFQVTDKLRTLAPLVTTSTLGFCSDNKLFSSCENADGYSGISIWDLVTGKLIDFRSLARHHSLRKATRLQWLPDYNCLMALYLYPKVDIALFEFQQNAMCQLLAEDQNKHSSTIRDATVIGESSSICVLGLNECLGFLDFRRTDTSVNWRYKKDSSSGLCFPKLAFHRGELFSSLNDSISVYCGSDWLPTSQLRKSPGGPICDFSIGGDRLFALHKDENVVDVWETPRPPVKFNVGGRIFETTATTLAIAGENSLFRAMLDENWNVHSDSAMTAYFIDRDPDYFAVLLNLLRTGELYIPPKIDKYLLYREAVYYGILDHVRLAKWGPFDGNRAQLAQPITDWSAANGTLAYTIRASPSGWCCLAQGSVVRVYDWMLEEHPIIHIANHKVKDICWVDDKHIVISSDKRLANGGMRLFNASTGESRCKFQVTDKSSSLAPFSTASTLDFGSDYKLFSSCENGDEHHGIGNWDLVTGKLINFHCSPPHLSLKKASRLQWLPGTNCLMAFYLDCAKVDIILFDFRDNTTVRLLTEKHDRPCDRTIKDAIVIEESSSICALRWNGALGFMDLRSTARGVNWRNTEDPFASPYFPKLAYHEGQLFSSFNNRISVHSGSDWLRTSQLRHSDFGAIHDYSIGGNRLFSLQSTGNIINVWETPRRVKLNVGGRIFETTATTLEFAGQNSLFRAMLDENWNLHSDSAITEHFIDRDPDYFAVLLNLLRTGELYIPPKIDKKLVYKEAEYYGILDHVRSAECDKFVGNRPRLARSITGWSVRDGEISRAIQAGPNGWCCVAHGSVVHMYDWMLEERPTINLDYHKIVEAWGYSMLPQGN</sequence>
<dbReference type="InterPro" id="IPR036322">
    <property type="entry name" value="WD40_repeat_dom_sf"/>
</dbReference>
<dbReference type="OrthoDB" id="1279476at2759"/>
<evidence type="ECO:0000313" key="3">
    <source>
        <dbReference type="EMBL" id="KAG5569452.1"/>
    </source>
</evidence>
<dbReference type="Pfam" id="PF02214">
    <property type="entry name" value="BTB_2"/>
    <property type="match status" value="3"/>
</dbReference>
<dbReference type="InterPro" id="IPR003131">
    <property type="entry name" value="T1-type_BTB"/>
</dbReference>
<accession>A0A9J5W2A7</accession>
<dbReference type="CDD" id="cd18316">
    <property type="entry name" value="BTB_POZ_KCTD-like"/>
    <property type="match status" value="3"/>
</dbReference>
<dbReference type="SUPFAM" id="SSF50978">
    <property type="entry name" value="WD40 repeat-like"/>
    <property type="match status" value="1"/>
</dbReference>
<reference evidence="3 4" key="1">
    <citation type="submission" date="2020-09" db="EMBL/GenBank/DDBJ databases">
        <title>De no assembly of potato wild relative species, Solanum commersonii.</title>
        <authorList>
            <person name="Cho K."/>
        </authorList>
    </citation>
    <scope>NUCLEOTIDE SEQUENCE [LARGE SCALE GENOMIC DNA]</scope>
    <source>
        <strain evidence="3">LZ3.2</strain>
        <tissue evidence="3">Leaf</tissue>
    </source>
</reference>
<dbReference type="GO" id="GO:0051260">
    <property type="term" value="P:protein homooligomerization"/>
    <property type="evidence" value="ECO:0007669"/>
    <property type="project" value="InterPro"/>
</dbReference>
<dbReference type="SMART" id="SM00225">
    <property type="entry name" value="BTB"/>
    <property type="match status" value="3"/>
</dbReference>
<dbReference type="InterPro" id="IPR000210">
    <property type="entry name" value="BTB/POZ_dom"/>
</dbReference>
<dbReference type="PANTHER" id="PTHR14499:SF123">
    <property type="entry name" value="BTB DOMAIN-CONTAINING PROTEIN"/>
    <property type="match status" value="1"/>
</dbReference>
<dbReference type="SUPFAM" id="SSF82171">
    <property type="entry name" value="DPP6 N-terminal domain-like"/>
    <property type="match status" value="2"/>
</dbReference>
<name>A0A9J5W2A7_SOLCO</name>